<accession>A0A1J7IIZ4</accession>
<dbReference type="GO" id="GO:0005680">
    <property type="term" value="C:anaphase-promoting complex"/>
    <property type="evidence" value="ECO:0007669"/>
    <property type="project" value="InterPro"/>
</dbReference>
<feature type="compositionally biased region" description="Acidic residues" evidence="1">
    <location>
        <begin position="90"/>
        <end position="110"/>
    </location>
</feature>
<dbReference type="EMBL" id="KV875099">
    <property type="protein sequence ID" value="OIW27430.1"/>
    <property type="molecule type" value="Genomic_DNA"/>
</dbReference>
<dbReference type="Proteomes" id="UP000182658">
    <property type="component" value="Unassembled WGS sequence"/>
</dbReference>
<reference evidence="2 3" key="1">
    <citation type="submission" date="2016-10" db="EMBL/GenBank/DDBJ databases">
        <title>Draft genome sequence of Coniochaeta ligniaria NRRL30616, a lignocellulolytic fungus for bioabatement of inhibitors in plant biomass hydrolysates.</title>
        <authorList>
            <consortium name="DOE Joint Genome Institute"/>
            <person name="Jimenez D.J."/>
            <person name="Hector R.E."/>
            <person name="Riley R."/>
            <person name="Sun H."/>
            <person name="Grigoriev I.V."/>
            <person name="Van Elsas J.D."/>
            <person name="Nichols N.N."/>
        </authorList>
    </citation>
    <scope>NUCLEOTIDE SEQUENCE [LARGE SCALE GENOMIC DNA]</scope>
    <source>
        <strain evidence="2 3">NRRL 30616</strain>
    </source>
</reference>
<keyword evidence="3" id="KW-1185">Reference proteome</keyword>
<gene>
    <name evidence="2" type="ORF">CONLIGDRAFT_430059</name>
</gene>
<dbReference type="InParanoid" id="A0A1J7IIZ4"/>
<name>A0A1J7IIZ4_9PEZI</name>
<evidence type="ECO:0000256" key="1">
    <source>
        <dbReference type="SAM" id="MobiDB-lite"/>
    </source>
</evidence>
<dbReference type="GO" id="GO:0031145">
    <property type="term" value="P:anaphase-promoting complex-dependent catabolic process"/>
    <property type="evidence" value="ECO:0007669"/>
    <property type="project" value="InterPro"/>
</dbReference>
<feature type="compositionally biased region" description="Acidic residues" evidence="1">
    <location>
        <begin position="224"/>
        <end position="241"/>
    </location>
</feature>
<dbReference type="Pfam" id="PF05841">
    <property type="entry name" value="Apc15p"/>
    <property type="match status" value="1"/>
</dbReference>
<dbReference type="OrthoDB" id="5320532at2759"/>
<sequence>MVPLERTPLGRLRADEAYMARRLANISNFGATWLKPPGVAKSLYQMREERREAEEHAEAVRREQLAAELAEAEAAQAAQGAEGLEGGMMDVEEGEGEGTGEVDLDDEIPDADASGMGGFDYDEDSSEEEEQEEEEEDVDHGENEDDDEDDVDVLAAQQRRAQQRELATREDRLRELMARGGNDAEEADMYGVAGEELDDEAQGEILEEEDLVHEHNHHLQYDVEPGEDLDMDANLDDDIPEAESLGGYEHTDSDAELSSSEDDGGPRNVSFGAGRGGRAPQTAARYRSSLASNATRQSLDISSILDSSMMGSSPQVRRRN</sequence>
<proteinExistence type="predicted"/>
<organism evidence="2 3">
    <name type="scientific">Coniochaeta ligniaria NRRL 30616</name>
    <dbReference type="NCBI Taxonomy" id="1408157"/>
    <lineage>
        <taxon>Eukaryota</taxon>
        <taxon>Fungi</taxon>
        <taxon>Dikarya</taxon>
        <taxon>Ascomycota</taxon>
        <taxon>Pezizomycotina</taxon>
        <taxon>Sordariomycetes</taxon>
        <taxon>Sordariomycetidae</taxon>
        <taxon>Coniochaetales</taxon>
        <taxon>Coniochaetaceae</taxon>
        <taxon>Coniochaeta</taxon>
    </lineage>
</organism>
<dbReference type="STRING" id="1408157.A0A1J7IIZ4"/>
<feature type="compositionally biased region" description="Basic and acidic residues" evidence="1">
    <location>
        <begin position="53"/>
        <end position="65"/>
    </location>
</feature>
<feature type="region of interest" description="Disordered" evidence="1">
    <location>
        <begin position="214"/>
        <end position="320"/>
    </location>
</feature>
<dbReference type="InterPro" id="IPR008402">
    <property type="entry name" value="APC_su15/mnd2"/>
</dbReference>
<evidence type="ECO:0000313" key="2">
    <source>
        <dbReference type="EMBL" id="OIW27430.1"/>
    </source>
</evidence>
<evidence type="ECO:0008006" key="4">
    <source>
        <dbReference type="Google" id="ProtNLM"/>
    </source>
</evidence>
<feature type="compositionally biased region" description="Low complexity" evidence="1">
    <location>
        <begin position="298"/>
        <end position="313"/>
    </location>
</feature>
<protein>
    <recommendedName>
        <fullName evidence="4">Apc15p protein-domain-containing protein</fullName>
    </recommendedName>
</protein>
<feature type="compositionally biased region" description="Low complexity" evidence="1">
    <location>
        <begin position="66"/>
        <end position="82"/>
    </location>
</feature>
<dbReference type="AlphaFoldDB" id="A0A1J7IIZ4"/>
<feature type="compositionally biased region" description="Acidic residues" evidence="1">
    <location>
        <begin position="120"/>
        <end position="152"/>
    </location>
</feature>
<evidence type="ECO:0000313" key="3">
    <source>
        <dbReference type="Proteomes" id="UP000182658"/>
    </source>
</evidence>
<feature type="region of interest" description="Disordered" evidence="1">
    <location>
        <begin position="53"/>
        <end position="168"/>
    </location>
</feature>